<reference evidence="2" key="1">
    <citation type="journal article" date="2014" name="Front. Microbiol.">
        <title>High frequency of phylogenetically diverse reductive dehalogenase-homologous genes in deep subseafloor sedimentary metagenomes.</title>
        <authorList>
            <person name="Kawai M."/>
            <person name="Futagami T."/>
            <person name="Toyoda A."/>
            <person name="Takaki Y."/>
            <person name="Nishi S."/>
            <person name="Hori S."/>
            <person name="Arai W."/>
            <person name="Tsubouchi T."/>
            <person name="Morono Y."/>
            <person name="Uchiyama I."/>
            <person name="Ito T."/>
            <person name="Fujiyama A."/>
            <person name="Inagaki F."/>
            <person name="Takami H."/>
        </authorList>
    </citation>
    <scope>NUCLEOTIDE SEQUENCE</scope>
    <source>
        <strain evidence="2">Expedition CK06-06</strain>
    </source>
</reference>
<feature type="transmembrane region" description="Helical" evidence="1">
    <location>
        <begin position="82"/>
        <end position="104"/>
    </location>
</feature>
<sequence>YLRFYTKIFGADRATYSFDEHYIYYSIVFILSAIFIFFLFNLYNWDNIYRGSGYYTRILKAISINIVVIIIFGYILETFSFSRIWIFLLFFISIFLIFLSRLIIEMVTQKLIRRLDLSSKTLIVGIGENARRIEDSLNKYSHGLYKVIGYVDKLDKLEAFKDYLEESLYNKKSLILGLIDDLKKIVKKSGAQRVIISSPEYRYYEILNILEELKGLDVSVLIFPGFFEFSIRRMSMREIGGIPLMQITNIGFFGLNLFYKNVIDYA</sequence>
<feature type="transmembrane region" description="Helical" evidence="1">
    <location>
        <begin position="22"/>
        <end position="42"/>
    </location>
</feature>
<dbReference type="PANTHER" id="PTHR43318:SF2">
    <property type="entry name" value="UDP-N-ACETYLGLUCOSAMINE 4,6-DEHYDRATASE (INVERTING)"/>
    <property type="match status" value="1"/>
</dbReference>
<keyword evidence="1" id="KW-1133">Transmembrane helix</keyword>
<name>X1L9T9_9ZZZZ</name>
<evidence type="ECO:0000256" key="1">
    <source>
        <dbReference type="SAM" id="Phobius"/>
    </source>
</evidence>
<dbReference type="Pfam" id="PF13727">
    <property type="entry name" value="CoA_binding_3"/>
    <property type="match status" value="1"/>
</dbReference>
<dbReference type="PANTHER" id="PTHR43318">
    <property type="entry name" value="UDP-N-ACETYLGLUCOSAMINE 4,6-DEHYDRATASE"/>
    <property type="match status" value="1"/>
</dbReference>
<protein>
    <recommendedName>
        <fullName evidence="3">Undecaprenyl-phosphate glucose phosphotransferase</fullName>
    </recommendedName>
</protein>
<comment type="caution">
    <text evidence="2">The sequence shown here is derived from an EMBL/GenBank/DDBJ whole genome shotgun (WGS) entry which is preliminary data.</text>
</comment>
<dbReference type="EMBL" id="BARV01010892">
    <property type="protein sequence ID" value="GAI02616.1"/>
    <property type="molecule type" value="Genomic_DNA"/>
</dbReference>
<organism evidence="2">
    <name type="scientific">marine sediment metagenome</name>
    <dbReference type="NCBI Taxonomy" id="412755"/>
    <lineage>
        <taxon>unclassified sequences</taxon>
        <taxon>metagenomes</taxon>
        <taxon>ecological metagenomes</taxon>
    </lineage>
</organism>
<feature type="non-terminal residue" evidence="2">
    <location>
        <position position="266"/>
    </location>
</feature>
<feature type="transmembrane region" description="Helical" evidence="1">
    <location>
        <begin position="239"/>
        <end position="259"/>
    </location>
</feature>
<keyword evidence="1" id="KW-0472">Membrane</keyword>
<dbReference type="InterPro" id="IPR051203">
    <property type="entry name" value="Polysaccharide_Synthase-Rel"/>
</dbReference>
<evidence type="ECO:0008006" key="3">
    <source>
        <dbReference type="Google" id="ProtNLM"/>
    </source>
</evidence>
<dbReference type="Gene3D" id="3.40.50.720">
    <property type="entry name" value="NAD(P)-binding Rossmann-like Domain"/>
    <property type="match status" value="1"/>
</dbReference>
<gene>
    <name evidence="2" type="ORF">S06H3_20903</name>
</gene>
<feature type="transmembrane region" description="Helical" evidence="1">
    <location>
        <begin position="54"/>
        <end position="76"/>
    </location>
</feature>
<feature type="non-terminal residue" evidence="2">
    <location>
        <position position="1"/>
    </location>
</feature>
<evidence type="ECO:0000313" key="2">
    <source>
        <dbReference type="EMBL" id="GAI02616.1"/>
    </source>
</evidence>
<keyword evidence="1" id="KW-0812">Transmembrane</keyword>
<dbReference type="AlphaFoldDB" id="X1L9T9"/>
<proteinExistence type="predicted"/>
<accession>X1L9T9</accession>